<evidence type="ECO:0000313" key="3">
    <source>
        <dbReference type="Proteomes" id="UP000660554"/>
    </source>
</evidence>
<evidence type="ECO:0008006" key="4">
    <source>
        <dbReference type="Google" id="ProtNLM"/>
    </source>
</evidence>
<comment type="caution">
    <text evidence="2">The sequence shown here is derived from an EMBL/GenBank/DDBJ whole genome shotgun (WGS) entry which is preliminary data.</text>
</comment>
<keyword evidence="3" id="KW-1185">Reference proteome</keyword>
<accession>A0ABQ3NHS2</accession>
<sequence>MSFIAFQRFFATASATTFLAGAALTGAAGPAAASTGGGCNGPASMQACITVIEGDVDEDVVFEARADLGTATAPSCRLRLVSFDETTGWRWESSFAPCNRPGAQRKEFVLPNPTEGHVYRAELQILPNGKNYEFAQFVSSPTLTY</sequence>
<dbReference type="Proteomes" id="UP000660554">
    <property type="component" value="Unassembled WGS sequence"/>
</dbReference>
<reference evidence="3" key="1">
    <citation type="submission" date="2020-09" db="EMBL/GenBank/DDBJ databases">
        <title>Whole genome shotgun sequence of Streptomyces cinnamonensis NBRC 15873.</title>
        <authorList>
            <person name="Komaki H."/>
            <person name="Tamura T."/>
        </authorList>
    </citation>
    <scope>NUCLEOTIDE SEQUENCE [LARGE SCALE GENOMIC DNA]</scope>
    <source>
        <strain evidence="3">NBRC 15873</strain>
    </source>
</reference>
<feature type="chain" id="PRO_5046616302" description="Secreted protein" evidence="1">
    <location>
        <begin position="23"/>
        <end position="145"/>
    </location>
</feature>
<keyword evidence="1" id="KW-0732">Signal</keyword>
<feature type="signal peptide" evidence="1">
    <location>
        <begin position="1"/>
        <end position="22"/>
    </location>
</feature>
<gene>
    <name evidence="2" type="ORF">Scinn_17850</name>
</gene>
<organism evidence="2 3">
    <name type="scientific">Streptomyces virginiae</name>
    <name type="common">Streptomyces cinnamonensis</name>
    <dbReference type="NCBI Taxonomy" id="1961"/>
    <lineage>
        <taxon>Bacteria</taxon>
        <taxon>Bacillati</taxon>
        <taxon>Actinomycetota</taxon>
        <taxon>Actinomycetes</taxon>
        <taxon>Kitasatosporales</taxon>
        <taxon>Streptomycetaceae</taxon>
        <taxon>Streptomyces</taxon>
    </lineage>
</organism>
<evidence type="ECO:0000313" key="2">
    <source>
        <dbReference type="EMBL" id="GHI12322.1"/>
    </source>
</evidence>
<dbReference type="EMBL" id="BNDV01000007">
    <property type="protein sequence ID" value="GHI12322.1"/>
    <property type="molecule type" value="Genomic_DNA"/>
</dbReference>
<evidence type="ECO:0000256" key="1">
    <source>
        <dbReference type="SAM" id="SignalP"/>
    </source>
</evidence>
<protein>
    <recommendedName>
        <fullName evidence="4">Secreted protein</fullName>
    </recommendedName>
</protein>
<proteinExistence type="predicted"/>
<dbReference type="GeneID" id="86957944"/>
<dbReference type="RefSeq" id="WP_053625303.1">
    <property type="nucleotide sequence ID" value="NZ_BMRU01000016.1"/>
</dbReference>
<name>A0ABQ3NHS2_STRVG</name>